<dbReference type="InterPro" id="IPR010918">
    <property type="entry name" value="PurM-like_C_dom"/>
</dbReference>
<feature type="domain" description="PurM-like N-terminal" evidence="19">
    <location>
        <begin position="64"/>
        <end position="169"/>
    </location>
</feature>
<feature type="domain" description="PurM-like N-terminal" evidence="19">
    <location>
        <begin position="427"/>
        <end position="532"/>
    </location>
</feature>
<dbReference type="GO" id="GO:0046084">
    <property type="term" value="P:adenine biosynthetic process"/>
    <property type="evidence" value="ECO:0007669"/>
    <property type="project" value="TreeGrafter"/>
</dbReference>
<keyword evidence="11" id="KW-0547">Nucleotide-binding</keyword>
<dbReference type="CDD" id="cd02196">
    <property type="entry name" value="PurM"/>
    <property type="match status" value="2"/>
</dbReference>
<evidence type="ECO:0000256" key="16">
    <source>
        <dbReference type="ARBA" id="ARBA00033093"/>
    </source>
</evidence>
<dbReference type="InterPro" id="IPR002376">
    <property type="entry name" value="Formyl_transf_N"/>
</dbReference>
<evidence type="ECO:0000313" key="22">
    <source>
        <dbReference type="Proteomes" id="UP000092462"/>
    </source>
</evidence>
<dbReference type="NCBIfam" id="TIGR00878">
    <property type="entry name" value="purM"/>
    <property type="match status" value="2"/>
</dbReference>
<evidence type="ECO:0000256" key="5">
    <source>
        <dbReference type="ARBA" id="ARBA00012254"/>
    </source>
</evidence>
<proteinExistence type="inferred from homology"/>
<dbReference type="InterPro" id="IPR036921">
    <property type="entry name" value="PurM-like_N_sf"/>
</dbReference>
<dbReference type="InterPro" id="IPR004733">
    <property type="entry name" value="PurM_cligase"/>
</dbReference>
<dbReference type="Pfam" id="PF00586">
    <property type="entry name" value="AIRS"/>
    <property type="match status" value="2"/>
</dbReference>
<protein>
    <recommendedName>
        <fullName evidence="7">Phosphoribosylformylglycinamidine cyclo-ligase</fullName>
        <ecNumber evidence="5">2.1.2.2</ecNumber>
        <ecNumber evidence="6">6.3.3.1</ecNumber>
    </recommendedName>
    <alternativeName>
        <fullName evidence="15">AIR synthase</fullName>
    </alternativeName>
    <alternativeName>
        <fullName evidence="16">AIRS</fullName>
    </alternativeName>
    <alternativeName>
        <fullName evidence="14">Phosphoribosyl-aminoimidazole synthetase</fullName>
    </alternativeName>
</protein>
<evidence type="ECO:0000256" key="11">
    <source>
        <dbReference type="ARBA" id="ARBA00022741"/>
    </source>
</evidence>
<dbReference type="NCBIfam" id="TIGR00639">
    <property type="entry name" value="PurN"/>
    <property type="match status" value="1"/>
</dbReference>
<dbReference type="GO" id="GO:0004641">
    <property type="term" value="F:phosphoribosylformylglycinamidine cyclo-ligase activity"/>
    <property type="evidence" value="ECO:0007669"/>
    <property type="project" value="UniProtKB-EC"/>
</dbReference>
<dbReference type="Proteomes" id="UP000092462">
    <property type="component" value="Unassembled WGS sequence"/>
</dbReference>
<reference evidence="21" key="1">
    <citation type="submission" date="2022-08" db="UniProtKB">
        <authorList>
            <consortium name="EnsemblMetazoa"/>
        </authorList>
    </citation>
    <scope>IDENTIFICATION</scope>
    <source>
        <strain evidence="21">Israel</strain>
    </source>
</reference>
<dbReference type="GO" id="GO:0005829">
    <property type="term" value="C:cytosol"/>
    <property type="evidence" value="ECO:0007669"/>
    <property type="project" value="TreeGrafter"/>
</dbReference>
<dbReference type="FunFam" id="3.40.50.170:FF:000006">
    <property type="entry name" value="Trifunctional purine biosynthetic protein adenosine-3"/>
    <property type="match status" value="1"/>
</dbReference>
<dbReference type="EnsemblMetazoa" id="PPAI004711-RA">
    <property type="protein sequence ID" value="PPAI004711-PA"/>
    <property type="gene ID" value="PPAI004711"/>
</dbReference>
<evidence type="ECO:0000256" key="14">
    <source>
        <dbReference type="ARBA" id="ARBA00031908"/>
    </source>
</evidence>
<dbReference type="InterPro" id="IPR001555">
    <property type="entry name" value="GART_AS"/>
</dbReference>
<comment type="similarity">
    <text evidence="4">Belongs to the AIR synthase family.</text>
</comment>
<dbReference type="Gene3D" id="3.30.1330.10">
    <property type="entry name" value="PurM-like, N-terminal domain"/>
    <property type="match status" value="2"/>
</dbReference>
<evidence type="ECO:0000259" key="19">
    <source>
        <dbReference type="Pfam" id="PF00586"/>
    </source>
</evidence>
<evidence type="ECO:0000256" key="17">
    <source>
        <dbReference type="ARBA" id="ARBA00049057"/>
    </source>
</evidence>
<dbReference type="Pfam" id="PF02769">
    <property type="entry name" value="AIRS_C"/>
    <property type="match status" value="2"/>
</dbReference>
<feature type="domain" description="Formyl transferase N-terminal" evidence="18">
    <location>
        <begin position="734"/>
        <end position="916"/>
    </location>
</feature>
<dbReference type="SUPFAM" id="SSF53328">
    <property type="entry name" value="Formyltransferase"/>
    <property type="match status" value="1"/>
</dbReference>
<dbReference type="GO" id="GO:0006189">
    <property type="term" value="P:'de novo' IMP biosynthetic process"/>
    <property type="evidence" value="ECO:0007669"/>
    <property type="project" value="InterPro"/>
</dbReference>
<evidence type="ECO:0000256" key="13">
    <source>
        <dbReference type="ARBA" id="ARBA00022840"/>
    </source>
</evidence>
<dbReference type="SUPFAM" id="SSF55326">
    <property type="entry name" value="PurM N-terminal domain-like"/>
    <property type="match status" value="2"/>
</dbReference>
<comment type="pathway">
    <text evidence="2">Purine metabolism; IMP biosynthesis via de novo pathway; 5-amino-1-(5-phospho-D-ribosyl)imidazole from N(2)-formyl-N(1)-(5-phospho-D-ribosyl)glycinamide: step 2/2.</text>
</comment>
<evidence type="ECO:0000256" key="12">
    <source>
        <dbReference type="ARBA" id="ARBA00022755"/>
    </source>
</evidence>
<dbReference type="InterPro" id="IPR016188">
    <property type="entry name" value="PurM-like_N"/>
</dbReference>
<evidence type="ECO:0000256" key="8">
    <source>
        <dbReference type="ARBA" id="ARBA00022490"/>
    </source>
</evidence>
<dbReference type="VEuPathDB" id="VectorBase:PPAI004711"/>
<dbReference type="InterPro" id="IPR004607">
    <property type="entry name" value="GART"/>
</dbReference>
<keyword evidence="10" id="KW-0808">Transferase</keyword>
<name>A0A1B0DAK6_PHLPP</name>
<organism evidence="21 22">
    <name type="scientific">Phlebotomus papatasi</name>
    <name type="common">Sandfly</name>
    <dbReference type="NCBI Taxonomy" id="29031"/>
    <lineage>
        <taxon>Eukaryota</taxon>
        <taxon>Metazoa</taxon>
        <taxon>Ecdysozoa</taxon>
        <taxon>Arthropoda</taxon>
        <taxon>Hexapoda</taxon>
        <taxon>Insecta</taxon>
        <taxon>Pterygota</taxon>
        <taxon>Neoptera</taxon>
        <taxon>Endopterygota</taxon>
        <taxon>Diptera</taxon>
        <taxon>Nematocera</taxon>
        <taxon>Psychodoidea</taxon>
        <taxon>Psychodidae</taxon>
        <taxon>Phlebotomus</taxon>
        <taxon>Phlebotomus</taxon>
    </lineage>
</organism>
<evidence type="ECO:0000256" key="9">
    <source>
        <dbReference type="ARBA" id="ARBA00022598"/>
    </source>
</evidence>
<dbReference type="VEuPathDB" id="VectorBase:PPAPM1_010306"/>
<evidence type="ECO:0000256" key="15">
    <source>
        <dbReference type="ARBA" id="ARBA00032931"/>
    </source>
</evidence>
<evidence type="ECO:0000256" key="6">
    <source>
        <dbReference type="ARBA" id="ARBA00013047"/>
    </source>
</evidence>
<dbReference type="FunFam" id="3.30.1330.10:FF:000001">
    <property type="entry name" value="Phosphoribosylformylglycinamidine cyclo-ligase"/>
    <property type="match status" value="2"/>
</dbReference>
<dbReference type="EC" id="2.1.2.2" evidence="5"/>
<evidence type="ECO:0000256" key="1">
    <source>
        <dbReference type="ARBA" id="ARBA00004496"/>
    </source>
</evidence>
<dbReference type="InterPro" id="IPR036676">
    <property type="entry name" value="PurM-like_C_sf"/>
</dbReference>
<comment type="pathway">
    <text evidence="3">Purine metabolism; IMP biosynthesis via de novo pathway; N(2)-formyl-N(1)-(5-phospho-D-ribosyl)glycinamide from N(1)-(5-phospho-D-ribosyl)glycinamide (10-formyl THF route): step 1/1.</text>
</comment>
<dbReference type="InterPro" id="IPR036477">
    <property type="entry name" value="Formyl_transf_N_sf"/>
</dbReference>
<dbReference type="CDD" id="cd08645">
    <property type="entry name" value="FMT_core_GART"/>
    <property type="match status" value="1"/>
</dbReference>
<sequence>ASYRASGVNIDAGEELVKRIKPLARGTDRPGVIGGLGGFGGLFRLNGVTRKGVDGQEKPYRDPVLVQGTDGVGTKLKIAESMQLYETIGVDLVAMCVNDVLCAGAEPLAFLDYIACGQLEVHKAAMIVKGVAEACREAKCALVGGETAEMPYLYEKGKYDLAGYSLGVVEFEEILPRMEDIVPGDVVIGLPSSGVHSNGFSLVNKVMAVEGLKFTDEAPFSTSRSCFGKEFLTPTRIYVQELLPFVQRRSLRALAHITGGGLVENIPRVLPDDLAVHLNAESFEILPVFGWLAARGNVSEAEMLRTFNCGIGMVVICAADSDIIQELTKSDGKVIGVVEKRSGKAVIVDNFAEELQKAKELFVASTKVPEAITYQSSGVDISAGDDFVKEIKPLASGTTKKGVLGGLGSFGALFRLSEWEKKFKDPVLVLSTDGVGTKLKLAQEMRKHFNVGIDLVAMCVNDVICTGADTLTFLDYFACGRLNVGQAVEVLKGVTEGCQRGKSALVGGETAEMPGIYQPGEYDLAGFALGVAEREEILPKVEKIIPGDVIVGLPSSGIHSNGFSLIHFILKRLGKSWTDRAPFSATGKSFGEEFLRETTIYVQEVQEALAACEIKAMAHITGGGLVENIPRVLPGNVKALIDFSSVNIPPVFSWIRNAGNVRNEEMLRTFNCGIGFVFVLHRSCLEKLRHGMIGRRMVLLGSIEYRRGDEAQVKIENFHERISFFQNLLSTPRKKVGVLISGNGSNLQALIDASRDSARNLWCDICLVISNKEGVYGLERAEKAGIPSVVLKHRAFASREEFDEAMSEKLQEYGVEIVCLAGFMRILTEGFVRRWKGRLLNIHPSLLPKHKGVSAQKLALEAGDTVSGCTVHFVDEGVDTGAIITQESVPILPGDSVDSLSERIHRAEHLAFPKALELIVTGQLTLGNDGKTLWRSWK</sequence>
<feature type="domain" description="PurM-like C-terminal" evidence="20">
    <location>
        <begin position="546"/>
        <end position="680"/>
    </location>
</feature>
<dbReference type="EMBL" id="AJVK01029173">
    <property type="status" value="NOT_ANNOTATED_CDS"/>
    <property type="molecule type" value="Genomic_DNA"/>
</dbReference>
<keyword evidence="12" id="KW-0658">Purine biosynthesis</keyword>
<dbReference type="FunFam" id="3.90.650.10:FF:000011">
    <property type="entry name" value="Phosphoribosylformylglycinamidine cyclo-ligase"/>
    <property type="match status" value="1"/>
</dbReference>
<dbReference type="PROSITE" id="PS00373">
    <property type="entry name" value="GART"/>
    <property type="match status" value="1"/>
</dbReference>
<keyword evidence="8" id="KW-0963">Cytoplasm</keyword>
<dbReference type="PANTHER" id="PTHR10520">
    <property type="entry name" value="TRIFUNCTIONAL PURINE BIOSYNTHETIC PROTEIN ADENOSINE-3-RELATED"/>
    <property type="match status" value="1"/>
</dbReference>
<keyword evidence="13" id="KW-0067">ATP-binding</keyword>
<dbReference type="GO" id="GO:0005524">
    <property type="term" value="F:ATP binding"/>
    <property type="evidence" value="ECO:0007669"/>
    <property type="project" value="UniProtKB-KW"/>
</dbReference>
<accession>A0A1B0DAK6</accession>
<comment type="catalytic activity">
    <reaction evidence="17">
        <text>2-formamido-N(1)-(5-O-phospho-beta-D-ribosyl)acetamidine + ATP = 5-amino-1-(5-phospho-beta-D-ribosyl)imidazole + ADP + phosphate + H(+)</text>
        <dbReference type="Rhea" id="RHEA:23032"/>
        <dbReference type="ChEBI" id="CHEBI:15378"/>
        <dbReference type="ChEBI" id="CHEBI:30616"/>
        <dbReference type="ChEBI" id="CHEBI:43474"/>
        <dbReference type="ChEBI" id="CHEBI:137981"/>
        <dbReference type="ChEBI" id="CHEBI:147287"/>
        <dbReference type="ChEBI" id="CHEBI:456216"/>
        <dbReference type="EC" id="6.3.3.1"/>
    </reaction>
</comment>
<dbReference type="Gene3D" id="3.40.50.170">
    <property type="entry name" value="Formyl transferase, N-terminal domain"/>
    <property type="match status" value="1"/>
</dbReference>
<comment type="subcellular location">
    <subcellularLocation>
        <location evidence="1">Cytoplasm</location>
    </subcellularLocation>
</comment>
<dbReference type="HAMAP" id="MF_01930">
    <property type="entry name" value="PurN"/>
    <property type="match status" value="1"/>
</dbReference>
<evidence type="ECO:0000256" key="10">
    <source>
        <dbReference type="ARBA" id="ARBA00022679"/>
    </source>
</evidence>
<evidence type="ECO:0000259" key="20">
    <source>
        <dbReference type="Pfam" id="PF02769"/>
    </source>
</evidence>
<evidence type="ECO:0000256" key="3">
    <source>
        <dbReference type="ARBA" id="ARBA00005054"/>
    </source>
</evidence>
<dbReference type="GO" id="GO:0004637">
    <property type="term" value="F:phosphoribosylamine-glycine ligase activity"/>
    <property type="evidence" value="ECO:0007669"/>
    <property type="project" value="TreeGrafter"/>
</dbReference>
<dbReference type="AlphaFoldDB" id="A0A1B0DAK6"/>
<evidence type="ECO:0000259" key="18">
    <source>
        <dbReference type="Pfam" id="PF00551"/>
    </source>
</evidence>
<dbReference type="SUPFAM" id="SSF56042">
    <property type="entry name" value="PurM C-terminal domain-like"/>
    <property type="match status" value="2"/>
</dbReference>
<dbReference type="EC" id="6.3.3.1" evidence="6"/>
<dbReference type="HAMAP" id="MF_00741">
    <property type="entry name" value="AIRS"/>
    <property type="match status" value="2"/>
</dbReference>
<dbReference type="PANTHER" id="PTHR10520:SF12">
    <property type="entry name" value="TRIFUNCTIONAL PURINE BIOSYNTHETIC PROTEIN ADENOSINE-3"/>
    <property type="match status" value="1"/>
</dbReference>
<evidence type="ECO:0000313" key="21">
    <source>
        <dbReference type="EnsemblMetazoa" id="PPAI004711-PA"/>
    </source>
</evidence>
<dbReference type="Pfam" id="PF00551">
    <property type="entry name" value="Formyl_trans_N"/>
    <property type="match status" value="1"/>
</dbReference>
<feature type="domain" description="PurM-like C-terminal" evidence="20">
    <location>
        <begin position="183"/>
        <end position="348"/>
    </location>
</feature>
<dbReference type="Gene3D" id="3.90.650.10">
    <property type="entry name" value="PurM-like C-terminal domain"/>
    <property type="match status" value="2"/>
</dbReference>
<dbReference type="GO" id="GO:0004644">
    <property type="term" value="F:phosphoribosylglycinamide formyltransferase activity"/>
    <property type="evidence" value="ECO:0007669"/>
    <property type="project" value="UniProtKB-EC"/>
</dbReference>
<evidence type="ECO:0000256" key="4">
    <source>
        <dbReference type="ARBA" id="ARBA00010280"/>
    </source>
</evidence>
<keyword evidence="9" id="KW-0436">Ligase</keyword>
<evidence type="ECO:0000256" key="2">
    <source>
        <dbReference type="ARBA" id="ARBA00004686"/>
    </source>
</evidence>
<keyword evidence="22" id="KW-1185">Reference proteome</keyword>
<evidence type="ECO:0000256" key="7">
    <source>
        <dbReference type="ARBA" id="ARBA00020367"/>
    </source>
</evidence>